<evidence type="ECO:0000256" key="6">
    <source>
        <dbReference type="ARBA" id="ARBA00023295"/>
    </source>
</evidence>
<evidence type="ECO:0000256" key="2">
    <source>
        <dbReference type="ARBA" id="ARBA00008061"/>
    </source>
</evidence>
<dbReference type="NCBIfam" id="NF006968">
    <property type="entry name" value="PRK09441.1-1"/>
    <property type="match status" value="1"/>
</dbReference>
<proteinExistence type="inferred from homology"/>
<dbReference type="PANTHER" id="PTHR43447">
    <property type="entry name" value="ALPHA-AMYLASE"/>
    <property type="match status" value="1"/>
</dbReference>
<dbReference type="NCBIfam" id="NF006971">
    <property type="entry name" value="PRK09441.1-4"/>
    <property type="match status" value="1"/>
</dbReference>
<feature type="binding site" evidence="8">
    <location>
        <position position="235"/>
    </location>
    <ligand>
        <name>Ca(2+)</name>
        <dbReference type="ChEBI" id="CHEBI:29108"/>
        <label>1</label>
    </ligand>
</feature>
<feature type="binding site" evidence="8">
    <location>
        <position position="135"/>
    </location>
    <ligand>
        <name>Ca(2+)</name>
        <dbReference type="ChEBI" id="CHEBI:29108"/>
        <label>1</label>
    </ligand>
</feature>
<dbReference type="Gene3D" id="3.20.20.80">
    <property type="entry name" value="Glycosidases"/>
    <property type="match status" value="1"/>
</dbReference>
<reference evidence="10 11" key="1">
    <citation type="submission" date="2011-05" db="EMBL/GenBank/DDBJ databases">
        <authorList>
            <person name="Durkin A.S."/>
            <person name="McCorrison J."/>
            <person name="Torralba M."/>
            <person name="Gillis M."/>
            <person name="Methe B."/>
            <person name="Sutton G."/>
            <person name="Nelson K.E."/>
        </authorList>
    </citation>
    <scope>NUCLEOTIDE SEQUENCE [LARGE SCALE GENOMIC DNA]</scope>
    <source>
        <strain evidence="10 11">ATCC 51100</strain>
    </source>
</reference>
<feature type="binding site" evidence="8">
    <location>
        <position position="229"/>
    </location>
    <ligand>
        <name>Ca(2+)</name>
        <dbReference type="ChEBI" id="CHEBI:29108"/>
        <label>1</label>
    </ligand>
</feature>
<dbReference type="NCBIfam" id="NF006969">
    <property type="entry name" value="PRK09441.1-2"/>
    <property type="match status" value="1"/>
</dbReference>
<dbReference type="GO" id="GO:0005975">
    <property type="term" value="P:carbohydrate metabolic process"/>
    <property type="evidence" value="ECO:0007669"/>
    <property type="project" value="InterPro"/>
</dbReference>
<keyword evidence="4 10" id="KW-0378">Hydrolase</keyword>
<evidence type="ECO:0000313" key="10">
    <source>
        <dbReference type="EMBL" id="EGU68190.1"/>
    </source>
</evidence>
<feature type="binding site" evidence="8">
    <location>
        <position position="237"/>
    </location>
    <ligand>
        <name>Ca(2+)</name>
        <dbReference type="ChEBI" id="CHEBI:29108"/>
        <label>2</label>
    </ligand>
</feature>
<dbReference type="AlphaFoldDB" id="A0AAV3EFU3"/>
<sequence>MSKKYKINLYKRLCHHSSFGKIDPSQECEVSRMENQTLMQYFEWYLPNDGQHWNRLAEDAPHLASKGIRKVWMPPAFKATGSNDVGYGVYDLFDLGEFDQKGTVRTKYGFKEDYLKAIQTLKANGIEPMADVVLNHKAAADYKERFTVVEVDPNDRTKVLSEPFEIKGWTKFVFPGRNKTYNDFEWHWYHFTGTDYDAKNNKSGIFLIQGDNKGWADDELVDNENGNYDYLMYADIDFKHPEVIQNLYDWVYWFIETTGVQGFRLDAVKHIDSFFMRNFIRDITAKYGEDFYVFGEFWNSDETANNDYLKNIEYRFDLVDVKLHHNFFDASIAGADFDLRTIFDQTLAKNHPESAVTFVDNHDTQRGQALESTVEEWFKPAAYALILLREEGLPCVFYGDYYGISGEFAQESFQDVLDKLLDIRLNLAYGEQTDYFDDANCIGWIRQGKDGGQPIAVVISNDQASSKRMLVGSEWAGREFSDYLGNSSQIVTIDEEGWGEFPVEEKSVSVWSVK</sequence>
<evidence type="ECO:0000256" key="7">
    <source>
        <dbReference type="PIRSR" id="PIRSR001021-1"/>
    </source>
</evidence>
<dbReference type="InterPro" id="IPR013776">
    <property type="entry name" value="A-amylase_thermo"/>
</dbReference>
<feature type="active site" description="Nucleophile" evidence="7">
    <location>
        <position position="266"/>
    </location>
</feature>
<dbReference type="SMART" id="SM00642">
    <property type="entry name" value="Aamy"/>
    <property type="match status" value="1"/>
</dbReference>
<dbReference type="GO" id="GO:0005509">
    <property type="term" value="F:calcium ion binding"/>
    <property type="evidence" value="ECO:0007669"/>
    <property type="project" value="InterPro"/>
</dbReference>
<dbReference type="GO" id="GO:0004556">
    <property type="term" value="F:alpha-amylase activity"/>
    <property type="evidence" value="ECO:0007669"/>
    <property type="project" value="UniProtKB-EC"/>
</dbReference>
<evidence type="ECO:0000256" key="1">
    <source>
        <dbReference type="ARBA" id="ARBA00001913"/>
    </source>
</evidence>
<dbReference type="PIRSF" id="PIRSF001021">
    <property type="entry name" value="Alph-amls_thrmst"/>
    <property type="match status" value="1"/>
</dbReference>
<dbReference type="EMBL" id="AFUE01000006">
    <property type="protein sequence ID" value="EGU68190.1"/>
    <property type="molecule type" value="Genomic_DNA"/>
</dbReference>
<keyword evidence="3 8" id="KW-0479">Metal-binding</keyword>
<dbReference type="Gene3D" id="2.40.30.140">
    <property type="match status" value="1"/>
</dbReference>
<dbReference type="SUPFAM" id="SSF51011">
    <property type="entry name" value="Glycosyl hydrolase domain"/>
    <property type="match status" value="1"/>
</dbReference>
<evidence type="ECO:0000256" key="3">
    <source>
        <dbReference type="ARBA" id="ARBA00022723"/>
    </source>
</evidence>
<comment type="similarity">
    <text evidence="2">Belongs to the glycosyl hydrolase 13 family.</text>
</comment>
<keyword evidence="8" id="KW-0106">Calcium</keyword>
<dbReference type="InterPro" id="IPR013780">
    <property type="entry name" value="Glyco_hydro_b"/>
</dbReference>
<dbReference type="CDD" id="cd11318">
    <property type="entry name" value="AmyAc_bac_fung_AmyA"/>
    <property type="match status" value="1"/>
</dbReference>
<keyword evidence="6 10" id="KW-0326">Glycosidase</keyword>
<feature type="active site" description="Proton donor" evidence="7">
    <location>
        <position position="296"/>
    </location>
</feature>
<name>A0AAV3EFU3_STRCR</name>
<dbReference type="Pfam" id="PF09154">
    <property type="entry name" value="Alpha-amy_C_pro"/>
    <property type="match status" value="1"/>
</dbReference>
<comment type="caution">
    <text evidence="10">The sequence shown here is derived from an EMBL/GenBank/DDBJ whole genome shotgun (WGS) entry which is preliminary data.</text>
</comment>
<keyword evidence="5" id="KW-0119">Carbohydrate metabolism</keyword>
<organism evidence="10 11">
    <name type="scientific">Streptococcus cristatus ATCC 51100</name>
    <dbReference type="NCBI Taxonomy" id="889201"/>
    <lineage>
        <taxon>Bacteria</taxon>
        <taxon>Bacillati</taxon>
        <taxon>Bacillota</taxon>
        <taxon>Bacilli</taxon>
        <taxon>Lactobacillales</taxon>
        <taxon>Streptococcaceae</taxon>
        <taxon>Streptococcus</taxon>
    </lineage>
</organism>
<dbReference type="Pfam" id="PF00128">
    <property type="entry name" value="Alpha-amylase"/>
    <property type="match status" value="1"/>
</dbReference>
<dbReference type="InterPro" id="IPR006047">
    <property type="entry name" value="GH13_cat_dom"/>
</dbReference>
<feature type="binding site" evidence="8">
    <location>
        <position position="218"/>
    </location>
    <ligand>
        <name>Ca(2+)</name>
        <dbReference type="ChEBI" id="CHEBI:29108"/>
        <label>2</label>
    </ligand>
</feature>
<evidence type="ECO:0000259" key="9">
    <source>
        <dbReference type="SMART" id="SM00642"/>
    </source>
</evidence>
<evidence type="ECO:0000256" key="8">
    <source>
        <dbReference type="PIRSR" id="PIRSR001021-2"/>
    </source>
</evidence>
<evidence type="ECO:0000256" key="4">
    <source>
        <dbReference type="ARBA" id="ARBA00022801"/>
    </source>
</evidence>
<feature type="binding site" evidence="8">
    <location>
        <position position="270"/>
    </location>
    <ligand>
        <name>Ca(2+)</name>
        <dbReference type="ChEBI" id="CHEBI:29108"/>
        <label>1</label>
    </ligand>
</feature>
<evidence type="ECO:0000256" key="5">
    <source>
        <dbReference type="ARBA" id="ARBA00023277"/>
    </source>
</evidence>
<dbReference type="InterPro" id="IPR015237">
    <property type="entry name" value="Alpha-amylase_C_pro"/>
</dbReference>
<protein>
    <submittedName>
        <fullName evidence="10">Cytoplasmic alpha-amylase</fullName>
        <ecNumber evidence="10">3.2.1.1</ecNumber>
    </submittedName>
</protein>
<feature type="domain" description="Glycosyl hydrolase family 13 catalytic" evidence="9">
    <location>
        <begin position="36"/>
        <end position="445"/>
    </location>
</feature>
<comment type="cofactor">
    <cofactor evidence="1">
        <name>Ca(2+)</name>
        <dbReference type="ChEBI" id="CHEBI:29108"/>
    </cofactor>
</comment>
<gene>
    <name evidence="10" type="ORF">HMPREF9960_1628</name>
</gene>
<dbReference type="Gene3D" id="2.60.40.1180">
    <property type="entry name" value="Golgi alpha-mannosidase II"/>
    <property type="match status" value="1"/>
</dbReference>
<dbReference type="InterPro" id="IPR017853">
    <property type="entry name" value="GH"/>
</dbReference>
<dbReference type="SUPFAM" id="SSF51445">
    <property type="entry name" value="(Trans)glycosidases"/>
    <property type="match status" value="1"/>
</dbReference>
<dbReference type="EC" id="3.2.1.1" evidence="10"/>
<dbReference type="Proteomes" id="UP000004274">
    <property type="component" value="Unassembled WGS sequence"/>
</dbReference>
<accession>A0AAV3EFU3</accession>
<evidence type="ECO:0000313" key="11">
    <source>
        <dbReference type="Proteomes" id="UP000004274"/>
    </source>
</evidence>